<feature type="transmembrane region" description="Helical" evidence="9">
    <location>
        <begin position="182"/>
        <end position="211"/>
    </location>
</feature>
<proteinExistence type="inferred from homology"/>
<feature type="region of interest" description="Disordered" evidence="8">
    <location>
        <begin position="1"/>
        <end position="31"/>
    </location>
</feature>
<feature type="transmembrane region" description="Helical" evidence="9">
    <location>
        <begin position="242"/>
        <end position="264"/>
    </location>
</feature>
<evidence type="ECO:0000256" key="3">
    <source>
        <dbReference type="ARBA" id="ARBA00022448"/>
    </source>
</evidence>
<dbReference type="InterPro" id="IPR002549">
    <property type="entry name" value="AI-2E-like"/>
</dbReference>
<dbReference type="PANTHER" id="PTHR21716:SF53">
    <property type="entry name" value="PERMEASE PERM-RELATED"/>
    <property type="match status" value="1"/>
</dbReference>
<dbReference type="AlphaFoldDB" id="A0AB33KAC4"/>
<dbReference type="RefSeq" id="WP_407991529.1">
    <property type="nucleotide sequence ID" value="NZ_AP035881.2"/>
</dbReference>
<feature type="transmembrane region" description="Helical" evidence="9">
    <location>
        <begin position="64"/>
        <end position="85"/>
    </location>
</feature>
<reference evidence="10" key="1">
    <citation type="submission" date="2024-07" db="EMBL/GenBank/DDBJ databases">
        <title>Complete genome sequences of cellulolytic bacteria, Kitasatospora sp. CMC57 and Streptomyces sp. CMC78, isolated from Japanese agricultural soil.</title>
        <authorList>
            <person name="Hashimoto T."/>
            <person name="Ito M."/>
            <person name="Iwamoto M."/>
            <person name="Fukahori D."/>
            <person name="Shoda T."/>
            <person name="Sakoda M."/>
            <person name="Morohoshi T."/>
            <person name="Mitsuboshi M."/>
            <person name="Nishizawa T."/>
        </authorList>
    </citation>
    <scope>NUCLEOTIDE SEQUENCE</scope>
    <source>
        <strain evidence="10">CMC57</strain>
    </source>
</reference>
<comment type="similarity">
    <text evidence="2">Belongs to the autoinducer-2 exporter (AI-2E) (TC 2.A.86) family.</text>
</comment>
<keyword evidence="7 9" id="KW-0472">Membrane</keyword>
<evidence type="ECO:0000256" key="1">
    <source>
        <dbReference type="ARBA" id="ARBA00004651"/>
    </source>
</evidence>
<dbReference type="Pfam" id="PF01594">
    <property type="entry name" value="AI-2E_transport"/>
    <property type="match status" value="1"/>
</dbReference>
<comment type="subcellular location">
    <subcellularLocation>
        <location evidence="1">Cell membrane</location>
        <topology evidence="1">Multi-pass membrane protein</topology>
    </subcellularLocation>
</comment>
<gene>
    <name evidence="10" type="ORF">KCMC57_57850</name>
</gene>
<keyword evidence="3" id="KW-0813">Transport</keyword>
<evidence type="ECO:0000256" key="8">
    <source>
        <dbReference type="SAM" id="MobiDB-lite"/>
    </source>
</evidence>
<protein>
    <submittedName>
        <fullName evidence="10">AI-2E family transporter</fullName>
    </submittedName>
</protein>
<evidence type="ECO:0000313" key="10">
    <source>
        <dbReference type="EMBL" id="BFP49417.1"/>
    </source>
</evidence>
<dbReference type="PANTHER" id="PTHR21716">
    <property type="entry name" value="TRANSMEMBRANE PROTEIN"/>
    <property type="match status" value="1"/>
</dbReference>
<feature type="transmembrane region" description="Helical" evidence="9">
    <location>
        <begin position="326"/>
        <end position="345"/>
    </location>
</feature>
<keyword evidence="4" id="KW-1003">Cell membrane</keyword>
<feature type="transmembrane region" description="Helical" evidence="9">
    <location>
        <begin position="97"/>
        <end position="118"/>
    </location>
</feature>
<dbReference type="GO" id="GO:0055085">
    <property type="term" value="P:transmembrane transport"/>
    <property type="evidence" value="ECO:0007669"/>
    <property type="project" value="TreeGrafter"/>
</dbReference>
<evidence type="ECO:0000256" key="9">
    <source>
        <dbReference type="SAM" id="Phobius"/>
    </source>
</evidence>
<organism evidence="10">
    <name type="scientific">Kitasatospora sp. CMC57</name>
    <dbReference type="NCBI Taxonomy" id="3231513"/>
    <lineage>
        <taxon>Bacteria</taxon>
        <taxon>Bacillati</taxon>
        <taxon>Actinomycetota</taxon>
        <taxon>Actinomycetes</taxon>
        <taxon>Kitasatosporales</taxon>
        <taxon>Streptomycetaceae</taxon>
        <taxon>Kitasatospora</taxon>
    </lineage>
</organism>
<name>A0AB33KAC4_9ACTN</name>
<evidence type="ECO:0000256" key="6">
    <source>
        <dbReference type="ARBA" id="ARBA00022989"/>
    </source>
</evidence>
<evidence type="ECO:0000256" key="5">
    <source>
        <dbReference type="ARBA" id="ARBA00022692"/>
    </source>
</evidence>
<feature type="transmembrane region" description="Helical" evidence="9">
    <location>
        <begin position="40"/>
        <end position="58"/>
    </location>
</feature>
<evidence type="ECO:0000256" key="7">
    <source>
        <dbReference type="ARBA" id="ARBA00023136"/>
    </source>
</evidence>
<evidence type="ECO:0000256" key="4">
    <source>
        <dbReference type="ARBA" id="ARBA00022475"/>
    </source>
</evidence>
<dbReference type="GO" id="GO:0005886">
    <property type="term" value="C:plasma membrane"/>
    <property type="evidence" value="ECO:0007669"/>
    <property type="project" value="UniProtKB-SubCell"/>
</dbReference>
<evidence type="ECO:0000256" key="2">
    <source>
        <dbReference type="ARBA" id="ARBA00009773"/>
    </source>
</evidence>
<feature type="transmembrane region" description="Helical" evidence="9">
    <location>
        <begin position="284"/>
        <end position="314"/>
    </location>
</feature>
<accession>A0AB33KAC4</accession>
<keyword evidence="6 9" id="KW-1133">Transmembrane helix</keyword>
<dbReference type="EMBL" id="AP035881">
    <property type="protein sequence ID" value="BFP49417.1"/>
    <property type="molecule type" value="Genomic_DNA"/>
</dbReference>
<sequence length="376" mass="39638">MDPDPSAGNPARDLTLARRGSGPRSRMATTRRTAPKITSWFRVGFALGMGALVAWHLTDAVLQLTSLLTLLLLAVFIAVSLEPVVAWVEHFGLRRAWAVALVVLGLAGLMTAILAVVIPPVSDEVSSLVHAVPGWLQQLHDHQSTLGRIEDHYHLIERAKEQLSSSSSASGVFGGVLGAGQLLLSTVTATVIVASVTLYVMAALPVIKAFCYRFVPQSRRQGVQDITEEILRQTGRYMLGNVLTSAVAGLATFAWCAATGVPYAGALGVFVALMDLVPMVGSTIGGVVVSLVALSVSLPIALTTAGFYIAFRLLEDYLIMPRAMKFVIDVHPIVTVVAVLLGGALLGLVGALVAVPAAVALGLVLDAYVFPRTDNS</sequence>
<keyword evidence="5 9" id="KW-0812">Transmembrane</keyword>